<dbReference type="AlphaFoldDB" id="A0A0F9AP10"/>
<dbReference type="SUPFAM" id="SSF53335">
    <property type="entry name" value="S-adenosyl-L-methionine-dependent methyltransferases"/>
    <property type="match status" value="1"/>
</dbReference>
<dbReference type="CDD" id="cd02440">
    <property type="entry name" value="AdoMet_MTases"/>
    <property type="match status" value="1"/>
</dbReference>
<proteinExistence type="predicted"/>
<dbReference type="InterPro" id="IPR029063">
    <property type="entry name" value="SAM-dependent_MTases_sf"/>
</dbReference>
<dbReference type="EMBL" id="LAZR01056558">
    <property type="protein sequence ID" value="KKK73931.1"/>
    <property type="molecule type" value="Genomic_DNA"/>
</dbReference>
<dbReference type="Gene3D" id="3.40.50.150">
    <property type="entry name" value="Vaccinia Virus protein VP39"/>
    <property type="match status" value="1"/>
</dbReference>
<protein>
    <recommendedName>
        <fullName evidence="2">Methyltransferase type 11 domain-containing protein</fullName>
    </recommendedName>
</protein>
<reference evidence="1" key="1">
    <citation type="journal article" date="2015" name="Nature">
        <title>Complex archaea that bridge the gap between prokaryotes and eukaryotes.</title>
        <authorList>
            <person name="Spang A."/>
            <person name="Saw J.H."/>
            <person name="Jorgensen S.L."/>
            <person name="Zaremba-Niedzwiedzka K."/>
            <person name="Martijn J."/>
            <person name="Lind A.E."/>
            <person name="van Eijk R."/>
            <person name="Schleper C."/>
            <person name="Guy L."/>
            <person name="Ettema T.J."/>
        </authorList>
    </citation>
    <scope>NUCLEOTIDE SEQUENCE</scope>
</reference>
<evidence type="ECO:0008006" key="2">
    <source>
        <dbReference type="Google" id="ProtNLM"/>
    </source>
</evidence>
<organism evidence="1">
    <name type="scientific">marine sediment metagenome</name>
    <dbReference type="NCBI Taxonomy" id="412755"/>
    <lineage>
        <taxon>unclassified sequences</taxon>
        <taxon>metagenomes</taxon>
        <taxon>ecological metagenomes</taxon>
    </lineage>
</organism>
<comment type="caution">
    <text evidence="1">The sequence shown here is derived from an EMBL/GenBank/DDBJ whole genome shotgun (WGS) entry which is preliminary data.</text>
</comment>
<sequence>MIPLTKTWDPADLIELREVYAFVVPFIANTTHVTRVWEYTMALEAYRRTLKWPLQDKAILDVGGAGSKFGDILDHYGASSFLVDPHVNTTIEDYTGTPADMIFAISVLEHVEQVTPFLDACWRNLKPGGLIFLTLDIWDCEGPDVAHFHWMRKRIFNVETWKRVLSHLQHRGAKRYGTADWAYHGHQLYASYSTASLAVIRGHP</sequence>
<evidence type="ECO:0000313" key="1">
    <source>
        <dbReference type="EMBL" id="KKK73931.1"/>
    </source>
</evidence>
<gene>
    <name evidence="1" type="ORF">LCGC14_2888870</name>
</gene>
<accession>A0A0F9AP10</accession>
<dbReference type="Pfam" id="PF13489">
    <property type="entry name" value="Methyltransf_23"/>
    <property type="match status" value="1"/>
</dbReference>
<name>A0A0F9AP10_9ZZZZ</name>